<organism evidence="2 3">
    <name type="scientific">Dactylosporangium maewongense</name>
    <dbReference type="NCBI Taxonomy" id="634393"/>
    <lineage>
        <taxon>Bacteria</taxon>
        <taxon>Bacillati</taxon>
        <taxon>Actinomycetota</taxon>
        <taxon>Actinomycetes</taxon>
        <taxon>Micromonosporales</taxon>
        <taxon>Micromonosporaceae</taxon>
        <taxon>Dactylosporangium</taxon>
    </lineage>
</organism>
<feature type="compositionally biased region" description="Low complexity" evidence="1">
    <location>
        <begin position="69"/>
        <end position="78"/>
    </location>
</feature>
<protein>
    <submittedName>
        <fullName evidence="2">Uncharacterized protein</fullName>
    </submittedName>
</protein>
<dbReference type="Proteomes" id="UP001501470">
    <property type="component" value="Unassembled WGS sequence"/>
</dbReference>
<evidence type="ECO:0000313" key="2">
    <source>
        <dbReference type="EMBL" id="GAA1501112.1"/>
    </source>
</evidence>
<gene>
    <name evidence="2" type="ORF">GCM10009827_009190</name>
</gene>
<feature type="region of interest" description="Disordered" evidence="1">
    <location>
        <begin position="1"/>
        <end position="113"/>
    </location>
</feature>
<reference evidence="2 3" key="1">
    <citation type="journal article" date="2019" name="Int. J. Syst. Evol. Microbiol.">
        <title>The Global Catalogue of Microorganisms (GCM) 10K type strain sequencing project: providing services to taxonomists for standard genome sequencing and annotation.</title>
        <authorList>
            <consortium name="The Broad Institute Genomics Platform"/>
            <consortium name="The Broad Institute Genome Sequencing Center for Infectious Disease"/>
            <person name="Wu L."/>
            <person name="Ma J."/>
        </authorList>
    </citation>
    <scope>NUCLEOTIDE SEQUENCE [LARGE SCALE GENOMIC DNA]</scope>
    <source>
        <strain evidence="2 3">JCM 15933</strain>
    </source>
</reference>
<proteinExistence type="predicted"/>
<evidence type="ECO:0000313" key="3">
    <source>
        <dbReference type="Proteomes" id="UP001501470"/>
    </source>
</evidence>
<dbReference type="RefSeq" id="WP_344499784.1">
    <property type="nucleotide sequence ID" value="NZ_BAAAQD010000001.1"/>
</dbReference>
<sequence>MSDTGSTSNDSVSSSMSTSMSTSMSSSSGADSRGDQHSDAPAQTTASTAADHDHDFHYYVTSPREPSGDDTTADAAATGSPIGDGGQTGVTHPADGEKPAGYSTGVQDHGAVASVPTQHDKDVATWMEQEAQIAKALAQQAELEKMPAIGATHADTLKTLDDAAHSAAAAYVGNVARNLGADEYDVQHYSKGSAGVSDLASSVAMTKGSGGASLPGQESPQQTVDKAQSATGR</sequence>
<name>A0ABN1ZMC7_9ACTN</name>
<keyword evidence="3" id="KW-1185">Reference proteome</keyword>
<feature type="region of interest" description="Disordered" evidence="1">
    <location>
        <begin position="205"/>
        <end position="233"/>
    </location>
</feature>
<evidence type="ECO:0000256" key="1">
    <source>
        <dbReference type="SAM" id="MobiDB-lite"/>
    </source>
</evidence>
<accession>A0ABN1ZMC7</accession>
<dbReference type="EMBL" id="BAAAQD010000001">
    <property type="protein sequence ID" value="GAA1501112.1"/>
    <property type="molecule type" value="Genomic_DNA"/>
</dbReference>
<comment type="caution">
    <text evidence="2">The sequence shown here is derived from an EMBL/GenBank/DDBJ whole genome shotgun (WGS) entry which is preliminary data.</text>
</comment>
<feature type="compositionally biased region" description="Polar residues" evidence="1">
    <location>
        <begin position="216"/>
        <end position="233"/>
    </location>
</feature>
<feature type="compositionally biased region" description="Low complexity" evidence="1">
    <location>
        <begin position="1"/>
        <end position="31"/>
    </location>
</feature>